<feature type="compositionally biased region" description="Polar residues" evidence="1">
    <location>
        <begin position="28"/>
        <end position="39"/>
    </location>
</feature>
<dbReference type="EMBL" id="NBTZ01000134">
    <property type="protein sequence ID" value="OTP68208.1"/>
    <property type="molecule type" value="Genomic_DNA"/>
</dbReference>
<protein>
    <submittedName>
        <fullName evidence="2">Uncharacterized protein</fullName>
    </submittedName>
</protein>
<dbReference type="AlphaFoldDB" id="A0A242MA82"/>
<feature type="region of interest" description="Disordered" evidence="1">
    <location>
        <begin position="1"/>
        <end position="39"/>
    </location>
</feature>
<evidence type="ECO:0000313" key="2">
    <source>
        <dbReference type="EMBL" id="OTP68208.1"/>
    </source>
</evidence>
<sequence>MSSRDERLGWQGRQGSAKARHCYALRSSDAQNQNEGVPS</sequence>
<name>A0A242MA82_CABSO</name>
<evidence type="ECO:0000313" key="3">
    <source>
        <dbReference type="Proteomes" id="UP000195221"/>
    </source>
</evidence>
<comment type="caution">
    <text evidence="2">The sequence shown here is derived from an EMBL/GenBank/DDBJ whole genome shotgun (WGS) entry which is preliminary data.</text>
</comment>
<reference evidence="2 3" key="1">
    <citation type="submission" date="2017-03" db="EMBL/GenBank/DDBJ databases">
        <title>Genome analysis of strain PAMC 26577.</title>
        <authorList>
            <person name="Oh H.-M."/>
            <person name="Yang J.-A."/>
        </authorList>
    </citation>
    <scope>NUCLEOTIDE SEQUENCE [LARGE SCALE GENOMIC DNA]</scope>
    <source>
        <strain evidence="2 3">PAMC 26577</strain>
    </source>
</reference>
<gene>
    <name evidence="2" type="ORF">PAMC26577_34390</name>
</gene>
<evidence type="ECO:0000256" key="1">
    <source>
        <dbReference type="SAM" id="MobiDB-lite"/>
    </source>
</evidence>
<dbReference type="Proteomes" id="UP000195221">
    <property type="component" value="Unassembled WGS sequence"/>
</dbReference>
<proteinExistence type="predicted"/>
<organism evidence="2 3">
    <name type="scientific">Caballeronia sordidicola</name>
    <name type="common">Burkholderia sordidicola</name>
    <dbReference type="NCBI Taxonomy" id="196367"/>
    <lineage>
        <taxon>Bacteria</taxon>
        <taxon>Pseudomonadati</taxon>
        <taxon>Pseudomonadota</taxon>
        <taxon>Betaproteobacteria</taxon>
        <taxon>Burkholderiales</taxon>
        <taxon>Burkholderiaceae</taxon>
        <taxon>Caballeronia</taxon>
    </lineage>
</organism>
<accession>A0A242MA82</accession>